<dbReference type="RefSeq" id="WP_313982359.1">
    <property type="nucleotide sequence ID" value="NZ_JASJOS010000009.1"/>
</dbReference>
<evidence type="ECO:0000313" key="2">
    <source>
        <dbReference type="Proteomes" id="UP001241110"/>
    </source>
</evidence>
<accession>A0AAE3QT70</accession>
<gene>
    <name evidence="1" type="ORF">QNI16_20720</name>
</gene>
<name>A0AAE3QT70_9BACT</name>
<dbReference type="EMBL" id="JASJOS010000009">
    <property type="protein sequence ID" value="MDJ1482938.1"/>
    <property type="molecule type" value="Genomic_DNA"/>
</dbReference>
<proteinExistence type="predicted"/>
<sequence>MHLCADTFFNGEYRFSVYGNADLVESPWNSADWVKAKIKAIPEEFAGYQYWKGKIVSDSIAMGFYQEK</sequence>
<protein>
    <submittedName>
        <fullName evidence="1">Uncharacterized protein</fullName>
    </submittedName>
</protein>
<dbReference type="AlphaFoldDB" id="A0AAE3QT70"/>
<evidence type="ECO:0000313" key="1">
    <source>
        <dbReference type="EMBL" id="MDJ1482938.1"/>
    </source>
</evidence>
<reference evidence="1" key="1">
    <citation type="submission" date="2023-05" db="EMBL/GenBank/DDBJ databases">
        <authorList>
            <person name="Zhang X."/>
        </authorList>
    </citation>
    <scope>NUCLEOTIDE SEQUENCE</scope>
    <source>
        <strain evidence="1">YF14B1</strain>
    </source>
</reference>
<dbReference type="Proteomes" id="UP001241110">
    <property type="component" value="Unassembled WGS sequence"/>
</dbReference>
<comment type="caution">
    <text evidence="1">The sequence shown here is derived from an EMBL/GenBank/DDBJ whole genome shotgun (WGS) entry which is preliminary data.</text>
</comment>
<organism evidence="1 2">
    <name type="scientific">Xanthocytophaga flava</name>
    <dbReference type="NCBI Taxonomy" id="3048013"/>
    <lineage>
        <taxon>Bacteria</taxon>
        <taxon>Pseudomonadati</taxon>
        <taxon>Bacteroidota</taxon>
        <taxon>Cytophagia</taxon>
        <taxon>Cytophagales</taxon>
        <taxon>Rhodocytophagaceae</taxon>
        <taxon>Xanthocytophaga</taxon>
    </lineage>
</organism>